<accession>A0A1D9QM21</accession>
<organism evidence="2 3">
    <name type="scientific">Sclerotinia sclerotiorum (strain ATCC 18683 / 1980 / Ss-1)</name>
    <name type="common">White mold</name>
    <name type="synonym">Whetzelinia sclerotiorum</name>
    <dbReference type="NCBI Taxonomy" id="665079"/>
    <lineage>
        <taxon>Eukaryota</taxon>
        <taxon>Fungi</taxon>
        <taxon>Dikarya</taxon>
        <taxon>Ascomycota</taxon>
        <taxon>Pezizomycotina</taxon>
        <taxon>Leotiomycetes</taxon>
        <taxon>Helotiales</taxon>
        <taxon>Sclerotiniaceae</taxon>
        <taxon>Sclerotinia</taxon>
    </lineage>
</organism>
<dbReference type="OrthoDB" id="426718at2759"/>
<gene>
    <name evidence="2" type="ORF">sscle_16g107550</name>
</gene>
<dbReference type="Proteomes" id="UP000177798">
    <property type="component" value="Chromosome 16"/>
</dbReference>
<dbReference type="PANTHER" id="PTHR37490">
    <property type="entry name" value="EXPRESSED PROTEIN"/>
    <property type="match status" value="1"/>
</dbReference>
<feature type="transmembrane region" description="Helical" evidence="1">
    <location>
        <begin position="45"/>
        <end position="65"/>
    </location>
</feature>
<keyword evidence="1" id="KW-0812">Transmembrane</keyword>
<evidence type="ECO:0000313" key="3">
    <source>
        <dbReference type="Proteomes" id="UP000177798"/>
    </source>
</evidence>
<protein>
    <submittedName>
        <fullName evidence="2">Uncharacterized protein</fullName>
    </submittedName>
</protein>
<name>A0A1D9QM21_SCLS1</name>
<dbReference type="VEuPathDB" id="FungiDB:sscle_16g107550"/>
<evidence type="ECO:0000256" key="1">
    <source>
        <dbReference type="SAM" id="Phobius"/>
    </source>
</evidence>
<dbReference type="InterPro" id="IPR021838">
    <property type="entry name" value="DUF3431"/>
</dbReference>
<dbReference type="OMA" id="TSFLWAG"/>
<dbReference type="AlphaFoldDB" id="A0A1D9QM21"/>
<dbReference type="Pfam" id="PF11913">
    <property type="entry name" value="DUF3431"/>
    <property type="match status" value="1"/>
</dbReference>
<keyword evidence="1" id="KW-0472">Membrane</keyword>
<keyword evidence="1" id="KW-1133">Transmembrane helix</keyword>
<dbReference type="PANTHER" id="PTHR37490:SF2">
    <property type="match status" value="1"/>
</dbReference>
<dbReference type="EMBL" id="CP017829">
    <property type="protein sequence ID" value="APA15985.1"/>
    <property type="molecule type" value="Genomic_DNA"/>
</dbReference>
<dbReference type="RefSeq" id="XP_001588532.1">
    <property type="nucleotide sequence ID" value="XM_001588482.1"/>
</dbReference>
<sequence>MGYEILSEKLGGTPPQYSRLPQQEQDDAIRPVSTKISHSSNIFQYIRFIIYSLTGIAFITSFLWAGPAALRSYLNAPSSSSASSTSTDTSSPTISLIISSSESNLDLNSWTKELKKDNLAIIEYNPPAFSSEGSGALIFLKYIYEAYDNLSDISIFIENWAPAEYTFPLSKTDLINRLDLATVQSRGYVPFCFQDVSTSGSNDSIISLFRQHFPNDEIPDKFTSPCDSFAVSRDTIHSVPREQYLHHANLLKRTCATSEGTNEWNTMWKYLLLHDDTKEVTLSRSLCKGWGICLDEGEWENLNGLWKDMDTARGKLELMKQLGKTFDLSEEIQALEYELKELRFVVENARDRSI</sequence>
<proteinExistence type="predicted"/>
<reference evidence="3" key="1">
    <citation type="journal article" date="2017" name="Genome Biol. Evol.">
        <title>The complete genome sequence of the phytopathogenic fungus Sclerotinia sclerotiorum reveals insights into the genome architecture of broad host range pathogens.</title>
        <authorList>
            <person name="Derbyshire M."/>
            <person name="Denton-Giles M."/>
            <person name="Hegedus D."/>
            <person name="Seifbarghy S."/>
            <person name="Rollins J."/>
            <person name="van Kan J."/>
            <person name="Seidl M.F."/>
            <person name="Faino L."/>
            <person name="Mbengue M."/>
            <person name="Navaud O."/>
            <person name="Raffaele S."/>
            <person name="Hammond-Kosack K."/>
            <person name="Heard S."/>
            <person name="Oliver R."/>
        </authorList>
    </citation>
    <scope>NUCLEOTIDE SEQUENCE [LARGE SCALE GENOMIC DNA]</scope>
    <source>
        <strain evidence="3">ATCC 18683 / 1980 / Ss-1</strain>
    </source>
</reference>
<dbReference type="KEGG" id="ssl:SS1G_10079"/>
<evidence type="ECO:0000313" key="2">
    <source>
        <dbReference type="EMBL" id="APA15985.1"/>
    </source>
</evidence>